<name>A0A3B0ZI36_9ZZZZ</name>
<dbReference type="GO" id="GO:0015628">
    <property type="term" value="P:protein secretion by the type II secretion system"/>
    <property type="evidence" value="ECO:0007669"/>
    <property type="project" value="InterPro"/>
</dbReference>
<dbReference type="InterPro" id="IPR043129">
    <property type="entry name" value="ATPase_NBD"/>
</dbReference>
<sequence>MPDHFFLRLEHELAGEEPSASWCRAQADGEVMSGQGSLAEAAEACHNAHITLIVPGALSPVIQASLPGVGRNRLAKALPYALEEQLIDDVEELHFAPGELKEGCVPVVVVRRELLDQWLALLEQHNMIPQRVIPDYFSIPLLPQGWQLWFDEGGTLLRSQHDSGLSITLTTPMLILQRLYDESEEKPEQLRVSGHSEKQADELTDWCEKNGVELLQGETPAALLPVAATTLSQERVINLLQGAYSHQEKTSRLWRPWWPAVAVLAVMVVSLLISMGVDHQRLSATQVALDQEIKQLYLDTFPDAKRVVDPRAQMEARLKAQASGTEGDQFYQLLGGITLLSDNEVSFELQRLRYQNGELNVDMHLKNLQILDQIKQLFADKKGLQAEVVSASSRGNKVEARLLIKGTKS</sequence>
<evidence type="ECO:0000256" key="3">
    <source>
        <dbReference type="ARBA" id="ARBA00022475"/>
    </source>
</evidence>
<dbReference type="PIRSF" id="PIRSF015761">
    <property type="entry name" value="Protein_L"/>
    <property type="match status" value="1"/>
</dbReference>
<evidence type="ECO:0008006" key="12">
    <source>
        <dbReference type="Google" id="ProtNLM"/>
    </source>
</evidence>
<gene>
    <name evidence="11" type="ORF">MNBD_GAMMA18-1311</name>
</gene>
<keyword evidence="8" id="KW-0472">Membrane</keyword>
<evidence type="ECO:0000256" key="1">
    <source>
        <dbReference type="ARBA" id="ARBA00004377"/>
    </source>
</evidence>
<protein>
    <recommendedName>
        <fullName evidence="12">General secretion pathway protein L</fullName>
    </recommendedName>
</protein>
<evidence type="ECO:0000259" key="10">
    <source>
        <dbReference type="Pfam" id="PF12693"/>
    </source>
</evidence>
<dbReference type="GO" id="GO:0005886">
    <property type="term" value="C:plasma membrane"/>
    <property type="evidence" value="ECO:0007669"/>
    <property type="project" value="UniProtKB-SubCell"/>
</dbReference>
<dbReference type="GO" id="GO:0009276">
    <property type="term" value="C:Gram-negative-bacterium-type cell wall"/>
    <property type="evidence" value="ECO:0007669"/>
    <property type="project" value="InterPro"/>
</dbReference>
<keyword evidence="2" id="KW-0813">Transport</keyword>
<evidence type="ECO:0000313" key="11">
    <source>
        <dbReference type="EMBL" id="VAW87903.1"/>
    </source>
</evidence>
<dbReference type="NCBIfam" id="TIGR01709">
    <property type="entry name" value="typeII_sec_gspL"/>
    <property type="match status" value="1"/>
</dbReference>
<keyword evidence="3" id="KW-1003">Cell membrane</keyword>
<evidence type="ECO:0000256" key="4">
    <source>
        <dbReference type="ARBA" id="ARBA00022519"/>
    </source>
</evidence>
<feature type="domain" description="GspL periplasmic" evidence="10">
    <location>
        <begin position="251"/>
        <end position="405"/>
    </location>
</feature>
<evidence type="ECO:0000256" key="5">
    <source>
        <dbReference type="ARBA" id="ARBA00022692"/>
    </source>
</evidence>
<dbReference type="SUPFAM" id="SSF53067">
    <property type="entry name" value="Actin-like ATPase domain"/>
    <property type="match status" value="1"/>
</dbReference>
<evidence type="ECO:0000256" key="8">
    <source>
        <dbReference type="ARBA" id="ARBA00023136"/>
    </source>
</evidence>
<evidence type="ECO:0000256" key="6">
    <source>
        <dbReference type="ARBA" id="ARBA00022927"/>
    </source>
</evidence>
<dbReference type="EMBL" id="UOFP01000203">
    <property type="protein sequence ID" value="VAW87903.1"/>
    <property type="molecule type" value="Genomic_DNA"/>
</dbReference>
<dbReference type="AlphaFoldDB" id="A0A3B0ZI36"/>
<proteinExistence type="predicted"/>
<dbReference type="Pfam" id="PF05134">
    <property type="entry name" value="T2SSL"/>
    <property type="match status" value="1"/>
</dbReference>
<reference evidence="11" key="1">
    <citation type="submission" date="2018-06" db="EMBL/GenBank/DDBJ databases">
        <authorList>
            <person name="Zhirakovskaya E."/>
        </authorList>
    </citation>
    <scope>NUCLEOTIDE SEQUENCE</scope>
</reference>
<feature type="domain" description="GspL cytoplasmic actin-ATPase-like" evidence="9">
    <location>
        <begin position="29"/>
        <end position="246"/>
    </location>
</feature>
<dbReference type="InterPro" id="IPR024230">
    <property type="entry name" value="GspL_cyto_dom"/>
</dbReference>
<comment type="subcellular location">
    <subcellularLocation>
        <location evidence="1">Cell inner membrane</location>
        <topology evidence="1">Single-pass membrane protein</topology>
    </subcellularLocation>
</comment>
<keyword evidence="5" id="KW-0812">Transmembrane</keyword>
<dbReference type="InterPro" id="IPR007812">
    <property type="entry name" value="T2SS_protein-GspL"/>
</dbReference>
<organism evidence="11">
    <name type="scientific">hydrothermal vent metagenome</name>
    <dbReference type="NCBI Taxonomy" id="652676"/>
    <lineage>
        <taxon>unclassified sequences</taxon>
        <taxon>metagenomes</taxon>
        <taxon>ecological metagenomes</taxon>
    </lineage>
</organism>
<dbReference type="GO" id="GO:0015627">
    <property type="term" value="C:type II protein secretion system complex"/>
    <property type="evidence" value="ECO:0007669"/>
    <property type="project" value="InterPro"/>
</dbReference>
<dbReference type="Pfam" id="PF12693">
    <property type="entry name" value="GspL_C"/>
    <property type="match status" value="1"/>
</dbReference>
<keyword evidence="7" id="KW-1133">Transmembrane helix</keyword>
<accession>A0A3B0ZI36</accession>
<dbReference type="CDD" id="cd24017">
    <property type="entry name" value="ASKHA_T2SSL_N"/>
    <property type="match status" value="1"/>
</dbReference>
<dbReference type="Gene3D" id="3.30.420.380">
    <property type="match status" value="1"/>
</dbReference>
<evidence type="ECO:0000259" key="9">
    <source>
        <dbReference type="Pfam" id="PF05134"/>
    </source>
</evidence>
<keyword evidence="4" id="KW-0997">Cell inner membrane</keyword>
<dbReference type="Gene3D" id="3.30.1360.100">
    <property type="entry name" value="General secretion pathway protein M, EpsM"/>
    <property type="match status" value="1"/>
</dbReference>
<evidence type="ECO:0000256" key="2">
    <source>
        <dbReference type="ARBA" id="ARBA00022448"/>
    </source>
</evidence>
<dbReference type="InterPro" id="IPR025691">
    <property type="entry name" value="GspL_pp_dom"/>
</dbReference>
<keyword evidence="6" id="KW-0653">Protein transport</keyword>
<evidence type="ECO:0000256" key="7">
    <source>
        <dbReference type="ARBA" id="ARBA00022989"/>
    </source>
</evidence>